<dbReference type="EMBL" id="CAMXCT010000507">
    <property type="protein sequence ID" value="CAI3979700.1"/>
    <property type="molecule type" value="Genomic_DNA"/>
</dbReference>
<dbReference type="SUPFAM" id="SSF56112">
    <property type="entry name" value="Protein kinase-like (PK-like)"/>
    <property type="match status" value="1"/>
</dbReference>
<dbReference type="InterPro" id="IPR011009">
    <property type="entry name" value="Kinase-like_dom_sf"/>
</dbReference>
<dbReference type="AlphaFoldDB" id="A0A9P1FMD4"/>
<dbReference type="PANTHER" id="PTHR47634:SF9">
    <property type="entry name" value="PROTEIN KINASE DOMAIN-CONTAINING PROTEIN-RELATED"/>
    <property type="match status" value="1"/>
</dbReference>
<sequence length="219" mass="24790">MPKPRRKNRRPAAKCKKKPQKPARARSASRSYSYSRSGSYSESEGSSDGHSDEDDPRDYKRGGYHPVMPYQLYNARYRVLSKLGAGAFSTVWLCADEKVVSGPLVAMKVCKSKKSVAEQAQDEVMLFEQMQQNGRSSPFVVKMTDHFWHTGPNGRHKCMTFEVMGENLLALVKYYDYNGIPLPLCRRLSRHTLKGLEYIHACGVIHTDVGSPANDRLDR</sequence>
<evidence type="ECO:0000313" key="15">
    <source>
        <dbReference type="Proteomes" id="UP001152797"/>
    </source>
</evidence>
<dbReference type="Gene3D" id="1.10.510.10">
    <property type="entry name" value="Transferase(Phosphotransferase) domain 1"/>
    <property type="match status" value="1"/>
</dbReference>
<dbReference type="InterPro" id="IPR000719">
    <property type="entry name" value="Prot_kinase_dom"/>
</dbReference>
<evidence type="ECO:0000313" key="13">
    <source>
        <dbReference type="EMBL" id="CAL1133075.1"/>
    </source>
</evidence>
<dbReference type="OrthoDB" id="2649at2759"/>
<feature type="binding site" evidence="9">
    <location>
        <position position="108"/>
    </location>
    <ligand>
        <name>ATP</name>
        <dbReference type="ChEBI" id="CHEBI:30616"/>
    </ligand>
</feature>
<dbReference type="PROSITE" id="PS00107">
    <property type="entry name" value="PROTEIN_KINASE_ATP"/>
    <property type="match status" value="1"/>
</dbReference>
<dbReference type="PANTHER" id="PTHR47634">
    <property type="entry name" value="PROTEIN KINASE DOMAIN-CONTAINING PROTEIN-RELATED"/>
    <property type="match status" value="1"/>
</dbReference>
<proteinExistence type="predicted"/>
<evidence type="ECO:0000256" key="4">
    <source>
        <dbReference type="ARBA" id="ARBA00022741"/>
    </source>
</evidence>
<keyword evidence="6 9" id="KW-0067">ATP-binding</keyword>
<reference evidence="13" key="2">
    <citation type="submission" date="2024-04" db="EMBL/GenBank/DDBJ databases">
        <authorList>
            <person name="Chen Y."/>
            <person name="Shah S."/>
            <person name="Dougan E. K."/>
            <person name="Thang M."/>
            <person name="Chan C."/>
        </authorList>
    </citation>
    <scope>NUCLEOTIDE SEQUENCE [LARGE SCALE GENOMIC DNA]</scope>
</reference>
<keyword evidence="4 9" id="KW-0547">Nucleotide-binding</keyword>
<name>A0A9P1FMD4_9DINO</name>
<organism evidence="12">
    <name type="scientific">Cladocopium goreaui</name>
    <dbReference type="NCBI Taxonomy" id="2562237"/>
    <lineage>
        <taxon>Eukaryota</taxon>
        <taxon>Sar</taxon>
        <taxon>Alveolata</taxon>
        <taxon>Dinophyceae</taxon>
        <taxon>Suessiales</taxon>
        <taxon>Symbiodiniaceae</taxon>
        <taxon>Cladocopium</taxon>
    </lineage>
</organism>
<accession>A0A9P1FMD4</accession>
<comment type="catalytic activity">
    <reaction evidence="8">
        <text>L-seryl-[protein] + ATP = O-phospho-L-seryl-[protein] + ADP + H(+)</text>
        <dbReference type="Rhea" id="RHEA:17989"/>
        <dbReference type="Rhea" id="RHEA-COMP:9863"/>
        <dbReference type="Rhea" id="RHEA-COMP:11604"/>
        <dbReference type="ChEBI" id="CHEBI:15378"/>
        <dbReference type="ChEBI" id="CHEBI:29999"/>
        <dbReference type="ChEBI" id="CHEBI:30616"/>
        <dbReference type="ChEBI" id="CHEBI:83421"/>
        <dbReference type="ChEBI" id="CHEBI:456216"/>
        <dbReference type="EC" id="2.7.11.1"/>
    </reaction>
</comment>
<evidence type="ECO:0000256" key="1">
    <source>
        <dbReference type="ARBA" id="ARBA00012513"/>
    </source>
</evidence>
<gene>
    <name evidence="12" type="ORF">C1SCF055_LOCUS7635</name>
</gene>
<dbReference type="Pfam" id="PF00069">
    <property type="entry name" value="Pkinase"/>
    <property type="match status" value="1"/>
</dbReference>
<dbReference type="GO" id="GO:0000245">
    <property type="term" value="P:spliceosomal complex assembly"/>
    <property type="evidence" value="ECO:0007669"/>
    <property type="project" value="TreeGrafter"/>
</dbReference>
<evidence type="ECO:0000256" key="3">
    <source>
        <dbReference type="ARBA" id="ARBA00022679"/>
    </source>
</evidence>
<keyword evidence="5 14" id="KW-0418">Kinase</keyword>
<keyword evidence="2" id="KW-0723">Serine/threonine-protein kinase</keyword>
<evidence type="ECO:0000259" key="11">
    <source>
        <dbReference type="PROSITE" id="PS50011"/>
    </source>
</evidence>
<keyword evidence="3" id="KW-0808">Transferase</keyword>
<dbReference type="Proteomes" id="UP001152797">
    <property type="component" value="Unassembled WGS sequence"/>
</dbReference>
<evidence type="ECO:0000256" key="5">
    <source>
        <dbReference type="ARBA" id="ARBA00022777"/>
    </source>
</evidence>
<dbReference type="SMART" id="SM00220">
    <property type="entry name" value="S_TKc"/>
    <property type="match status" value="1"/>
</dbReference>
<evidence type="ECO:0000313" key="12">
    <source>
        <dbReference type="EMBL" id="CAI3979700.1"/>
    </source>
</evidence>
<dbReference type="PROSITE" id="PS50011">
    <property type="entry name" value="PROTEIN_KINASE_DOM"/>
    <property type="match status" value="1"/>
</dbReference>
<feature type="compositionally biased region" description="Basic residues" evidence="10">
    <location>
        <begin position="1"/>
        <end position="24"/>
    </location>
</feature>
<dbReference type="GO" id="GO:0005524">
    <property type="term" value="F:ATP binding"/>
    <property type="evidence" value="ECO:0007669"/>
    <property type="project" value="UniProtKB-UniRule"/>
</dbReference>
<feature type="compositionally biased region" description="Low complexity" evidence="10">
    <location>
        <begin position="25"/>
        <end position="48"/>
    </location>
</feature>
<evidence type="ECO:0000256" key="6">
    <source>
        <dbReference type="ARBA" id="ARBA00022840"/>
    </source>
</evidence>
<dbReference type="EC" id="2.7.11.1" evidence="1"/>
<dbReference type="InterPro" id="IPR051334">
    <property type="entry name" value="SRPK"/>
</dbReference>
<dbReference type="EMBL" id="CAMXCT020000507">
    <property type="protein sequence ID" value="CAL1133075.1"/>
    <property type="molecule type" value="Genomic_DNA"/>
</dbReference>
<evidence type="ECO:0000256" key="9">
    <source>
        <dbReference type="PROSITE-ProRule" id="PRU10141"/>
    </source>
</evidence>
<reference evidence="12" key="1">
    <citation type="submission" date="2022-10" db="EMBL/GenBank/DDBJ databases">
        <authorList>
            <person name="Chen Y."/>
            <person name="Dougan E. K."/>
            <person name="Chan C."/>
            <person name="Rhodes N."/>
            <person name="Thang M."/>
        </authorList>
    </citation>
    <scope>NUCLEOTIDE SEQUENCE</scope>
</reference>
<dbReference type="GO" id="GO:0004674">
    <property type="term" value="F:protein serine/threonine kinase activity"/>
    <property type="evidence" value="ECO:0007669"/>
    <property type="project" value="UniProtKB-KW"/>
</dbReference>
<evidence type="ECO:0000256" key="10">
    <source>
        <dbReference type="SAM" id="MobiDB-lite"/>
    </source>
</evidence>
<evidence type="ECO:0000256" key="8">
    <source>
        <dbReference type="ARBA" id="ARBA00048679"/>
    </source>
</evidence>
<comment type="catalytic activity">
    <reaction evidence="7">
        <text>L-threonyl-[protein] + ATP = O-phospho-L-threonyl-[protein] + ADP + H(+)</text>
        <dbReference type="Rhea" id="RHEA:46608"/>
        <dbReference type="Rhea" id="RHEA-COMP:11060"/>
        <dbReference type="Rhea" id="RHEA-COMP:11605"/>
        <dbReference type="ChEBI" id="CHEBI:15378"/>
        <dbReference type="ChEBI" id="CHEBI:30013"/>
        <dbReference type="ChEBI" id="CHEBI:30616"/>
        <dbReference type="ChEBI" id="CHEBI:61977"/>
        <dbReference type="ChEBI" id="CHEBI:456216"/>
        <dbReference type="EC" id="2.7.11.1"/>
    </reaction>
</comment>
<keyword evidence="15" id="KW-1185">Reference proteome</keyword>
<dbReference type="EMBL" id="CAMXCT030000507">
    <property type="protein sequence ID" value="CAL4767012.1"/>
    <property type="molecule type" value="Genomic_DNA"/>
</dbReference>
<feature type="region of interest" description="Disordered" evidence="10">
    <location>
        <begin position="1"/>
        <end position="61"/>
    </location>
</feature>
<dbReference type="InterPro" id="IPR017441">
    <property type="entry name" value="Protein_kinase_ATP_BS"/>
</dbReference>
<evidence type="ECO:0000256" key="7">
    <source>
        <dbReference type="ARBA" id="ARBA00047899"/>
    </source>
</evidence>
<dbReference type="GO" id="GO:0050684">
    <property type="term" value="P:regulation of mRNA processing"/>
    <property type="evidence" value="ECO:0007669"/>
    <property type="project" value="TreeGrafter"/>
</dbReference>
<comment type="caution">
    <text evidence="12">The sequence shown here is derived from an EMBL/GenBank/DDBJ whole genome shotgun (WGS) entry which is preliminary data.</text>
</comment>
<evidence type="ECO:0000256" key="2">
    <source>
        <dbReference type="ARBA" id="ARBA00022527"/>
    </source>
</evidence>
<evidence type="ECO:0000313" key="14">
    <source>
        <dbReference type="EMBL" id="CAL4767012.1"/>
    </source>
</evidence>
<protein>
    <recommendedName>
        <fullName evidence="1">non-specific serine/threonine protein kinase</fullName>
        <ecNumber evidence="1">2.7.11.1</ecNumber>
    </recommendedName>
</protein>
<feature type="domain" description="Protein kinase" evidence="11">
    <location>
        <begin position="77"/>
        <end position="219"/>
    </location>
</feature>
<dbReference type="Gene3D" id="3.30.200.20">
    <property type="entry name" value="Phosphorylase Kinase, domain 1"/>
    <property type="match status" value="1"/>
</dbReference>